<dbReference type="RefSeq" id="XP_068348344.1">
    <property type="nucleotide sequence ID" value="XM_068490517.1"/>
</dbReference>
<sequence length="165" mass="19469">MNIQGQIKSQITRNFLNVYLAMEYFRIISEKVHFNNMNPAALFQKKGSGDYDSFIPTLNKFEHQSKRMVSNSIFPPPSSIPRAFDMNNLEKEIPRIWHVEQANGEVLLTRKQIMDLTKILIDRRKDQLTTQYTMMMANFVERHQSAMRVTKDPNNYESSYSHLYE</sequence>
<dbReference type="AlphaFoldDB" id="A0A1J4JAF3"/>
<dbReference type="GeneID" id="94825221"/>
<accession>A0A1J4JAF3</accession>
<protein>
    <submittedName>
        <fullName evidence="1">Uncharacterized protein</fullName>
    </submittedName>
</protein>
<organism evidence="1 2">
    <name type="scientific">Tritrichomonas foetus</name>
    <dbReference type="NCBI Taxonomy" id="1144522"/>
    <lineage>
        <taxon>Eukaryota</taxon>
        <taxon>Metamonada</taxon>
        <taxon>Parabasalia</taxon>
        <taxon>Tritrichomonadida</taxon>
        <taxon>Tritrichomonadidae</taxon>
        <taxon>Tritrichomonas</taxon>
    </lineage>
</organism>
<dbReference type="EMBL" id="MLAK01001259">
    <property type="protein sequence ID" value="OHS95207.1"/>
    <property type="molecule type" value="Genomic_DNA"/>
</dbReference>
<evidence type="ECO:0000313" key="2">
    <source>
        <dbReference type="Proteomes" id="UP000179807"/>
    </source>
</evidence>
<dbReference type="VEuPathDB" id="TrichDB:TRFO_02147"/>
<dbReference type="Proteomes" id="UP000179807">
    <property type="component" value="Unassembled WGS sequence"/>
</dbReference>
<evidence type="ECO:0000313" key="1">
    <source>
        <dbReference type="EMBL" id="OHS95207.1"/>
    </source>
</evidence>
<gene>
    <name evidence="1" type="ORF">TRFO_02147</name>
</gene>
<comment type="caution">
    <text evidence="1">The sequence shown here is derived from an EMBL/GenBank/DDBJ whole genome shotgun (WGS) entry which is preliminary data.</text>
</comment>
<reference evidence="1" key="1">
    <citation type="submission" date="2016-10" db="EMBL/GenBank/DDBJ databases">
        <authorList>
            <person name="Benchimol M."/>
            <person name="Almeida L.G."/>
            <person name="Vasconcelos A.T."/>
            <person name="Perreira-Neves A."/>
            <person name="Rosa I.A."/>
            <person name="Tasca T."/>
            <person name="Bogo M.R."/>
            <person name="de Souza W."/>
        </authorList>
    </citation>
    <scope>NUCLEOTIDE SEQUENCE [LARGE SCALE GENOMIC DNA]</scope>
    <source>
        <strain evidence="1">K</strain>
    </source>
</reference>
<name>A0A1J4JAF3_9EUKA</name>
<keyword evidence="2" id="KW-1185">Reference proteome</keyword>
<proteinExistence type="predicted"/>